<accession>A0A8J3I1K2</accession>
<keyword evidence="1" id="KW-1133">Transmembrane helix</keyword>
<protein>
    <submittedName>
        <fullName evidence="2">Uncharacterized protein</fullName>
    </submittedName>
</protein>
<dbReference type="Proteomes" id="UP000612362">
    <property type="component" value="Unassembled WGS sequence"/>
</dbReference>
<organism evidence="2 3">
    <name type="scientific">Ktedonospora formicarum</name>
    <dbReference type="NCBI Taxonomy" id="2778364"/>
    <lineage>
        <taxon>Bacteria</taxon>
        <taxon>Bacillati</taxon>
        <taxon>Chloroflexota</taxon>
        <taxon>Ktedonobacteria</taxon>
        <taxon>Ktedonobacterales</taxon>
        <taxon>Ktedonobacteraceae</taxon>
        <taxon>Ktedonospora</taxon>
    </lineage>
</organism>
<sequence>MEDLQLSSEEQEELDLLGWCVQGRKLVLDMDTQPGRMAAQTFAYAIAASGHVLVGKAIIALIRKEL</sequence>
<keyword evidence="1" id="KW-0812">Transmembrane</keyword>
<dbReference type="AlphaFoldDB" id="A0A8J3I1K2"/>
<keyword evidence="1" id="KW-0472">Membrane</keyword>
<keyword evidence="3" id="KW-1185">Reference proteome</keyword>
<name>A0A8J3I1K2_9CHLR</name>
<dbReference type="EMBL" id="BNJF01000001">
    <property type="protein sequence ID" value="GHO44557.1"/>
    <property type="molecule type" value="Genomic_DNA"/>
</dbReference>
<evidence type="ECO:0000313" key="2">
    <source>
        <dbReference type="EMBL" id="GHO44557.1"/>
    </source>
</evidence>
<gene>
    <name evidence="2" type="ORF">KSX_27200</name>
</gene>
<evidence type="ECO:0000256" key="1">
    <source>
        <dbReference type="SAM" id="Phobius"/>
    </source>
</evidence>
<comment type="caution">
    <text evidence="2">The sequence shown here is derived from an EMBL/GenBank/DDBJ whole genome shotgun (WGS) entry which is preliminary data.</text>
</comment>
<proteinExistence type="predicted"/>
<reference evidence="2" key="1">
    <citation type="submission" date="2020-10" db="EMBL/GenBank/DDBJ databases">
        <title>Taxonomic study of unclassified bacteria belonging to the class Ktedonobacteria.</title>
        <authorList>
            <person name="Yabe S."/>
            <person name="Wang C.M."/>
            <person name="Zheng Y."/>
            <person name="Sakai Y."/>
            <person name="Cavaletti L."/>
            <person name="Monciardini P."/>
            <person name="Donadio S."/>
        </authorList>
    </citation>
    <scope>NUCLEOTIDE SEQUENCE</scope>
    <source>
        <strain evidence="2">SOSP1-1</strain>
    </source>
</reference>
<feature type="transmembrane region" description="Helical" evidence="1">
    <location>
        <begin position="42"/>
        <end position="62"/>
    </location>
</feature>
<dbReference type="RefSeq" id="WP_220193938.1">
    <property type="nucleotide sequence ID" value="NZ_BNJF01000001.1"/>
</dbReference>
<evidence type="ECO:0000313" key="3">
    <source>
        <dbReference type="Proteomes" id="UP000612362"/>
    </source>
</evidence>